<feature type="region of interest" description="Disordered" evidence="1">
    <location>
        <begin position="68"/>
        <end position="91"/>
    </location>
</feature>
<dbReference type="Pfam" id="PF15118">
    <property type="entry name" value="DUF4560"/>
    <property type="match status" value="1"/>
</dbReference>
<gene>
    <name evidence="3" type="ORF">HPG69_002909</name>
</gene>
<accession>A0A7J7ERC3</accession>
<dbReference type="Pfam" id="PF15487">
    <property type="entry name" value="FAM220"/>
    <property type="match status" value="1"/>
</dbReference>
<evidence type="ECO:0000256" key="1">
    <source>
        <dbReference type="SAM" id="MobiDB-lite"/>
    </source>
</evidence>
<dbReference type="InterPro" id="IPR040355">
    <property type="entry name" value="FAM220A"/>
</dbReference>
<dbReference type="PANTHER" id="PTHR31980">
    <property type="entry name" value="PROTEIN FAM220A"/>
    <property type="match status" value="1"/>
</dbReference>
<dbReference type="AlphaFoldDB" id="A0A7J7ERC3"/>
<organism evidence="3 4">
    <name type="scientific">Diceros bicornis minor</name>
    <name type="common">South-central black rhinoceros</name>
    <dbReference type="NCBI Taxonomy" id="77932"/>
    <lineage>
        <taxon>Eukaryota</taxon>
        <taxon>Metazoa</taxon>
        <taxon>Chordata</taxon>
        <taxon>Craniata</taxon>
        <taxon>Vertebrata</taxon>
        <taxon>Euteleostomi</taxon>
        <taxon>Mammalia</taxon>
        <taxon>Eutheria</taxon>
        <taxon>Laurasiatheria</taxon>
        <taxon>Perissodactyla</taxon>
        <taxon>Rhinocerotidae</taxon>
        <taxon>Diceros</taxon>
    </lineage>
</organism>
<sequence>MAAALSGLAVRLSRSAAARSYGVFCKGLTRTLLIFFDLAWRLRINFPYLYIVASMMLNVRLQVGEPRPPGPSPLTLPARRSAQRGPAHLAEDDEDAARLDAECIPSTVHFSCNPTGENPAEVIVIPVLQRMLVGGGRGGAACLGFTLRSIEGLLLIDKGVSSGSPHQRTHSMRDGRGALGICLAKVTGEGEDMDKLLHRLKRTQKEGPCPSDIPYWLIKPAVDVNGNSQNEELSLEMRNDLSEFNLLLHNGNQVLPSLKESLRRNSAAAQSKTVDLFFAPVEEECFAGVSCGVGEALVRDWLGGGPRATDGHRGWCHKGEPWESGLLCRQKQSEMGISEDQPPSAFLEGLGPELEPSCLHSILSTLLHARPEVFLNDETTRFPWPFRAHVFRANSRIQENTFKCKKYLKWSADNTGFTGSTSFRISKAIMP</sequence>
<protein>
    <recommendedName>
        <fullName evidence="2">SIPAR domain-containing protein</fullName>
    </recommendedName>
</protein>
<evidence type="ECO:0000313" key="4">
    <source>
        <dbReference type="Proteomes" id="UP000551758"/>
    </source>
</evidence>
<keyword evidence="4" id="KW-1185">Reference proteome</keyword>
<dbReference type="InterPro" id="IPR029367">
    <property type="entry name" value="SMIM10"/>
</dbReference>
<dbReference type="GO" id="GO:0097677">
    <property type="term" value="F:STAT family protein binding"/>
    <property type="evidence" value="ECO:0007669"/>
    <property type="project" value="TreeGrafter"/>
</dbReference>
<dbReference type="GO" id="GO:0005634">
    <property type="term" value="C:nucleus"/>
    <property type="evidence" value="ECO:0007669"/>
    <property type="project" value="TreeGrafter"/>
</dbReference>
<name>A0A7J7ERC3_DICBM</name>
<dbReference type="Proteomes" id="UP000551758">
    <property type="component" value="Unassembled WGS sequence"/>
</dbReference>
<dbReference type="GO" id="GO:0000122">
    <property type="term" value="P:negative regulation of transcription by RNA polymerase II"/>
    <property type="evidence" value="ECO:0007669"/>
    <property type="project" value="TreeGrafter"/>
</dbReference>
<comment type="caution">
    <text evidence="3">The sequence shown here is derived from an EMBL/GenBank/DDBJ whole genome shotgun (WGS) entry which is preliminary data.</text>
</comment>
<feature type="domain" description="SIPAR" evidence="2">
    <location>
        <begin position="173"/>
        <end position="424"/>
    </location>
</feature>
<evidence type="ECO:0000259" key="2">
    <source>
        <dbReference type="Pfam" id="PF15487"/>
    </source>
</evidence>
<dbReference type="PANTHER" id="PTHR31980:SF1">
    <property type="entry name" value="PROTEIN FAM220A"/>
    <property type="match status" value="1"/>
</dbReference>
<reference evidence="3 4" key="1">
    <citation type="journal article" date="2020" name="Mol. Biol. Evol.">
        <title>Interspecific Gene Flow and the Evolution of Specialization in Black and White Rhinoceros.</title>
        <authorList>
            <person name="Moodley Y."/>
            <person name="Westbury M.V."/>
            <person name="Russo I.M."/>
            <person name="Gopalakrishnan S."/>
            <person name="Rakotoarivelo A."/>
            <person name="Olsen R.A."/>
            <person name="Prost S."/>
            <person name="Tunstall T."/>
            <person name="Ryder O.A."/>
            <person name="Dalen L."/>
            <person name="Bruford M.W."/>
        </authorList>
    </citation>
    <scope>NUCLEOTIDE SEQUENCE [LARGE SCALE GENOMIC DNA]</scope>
    <source>
        <strain evidence="3">SBR-YM</strain>
        <tissue evidence="3">Skin</tissue>
    </source>
</reference>
<dbReference type="EMBL" id="JACDTQ010002466">
    <property type="protein sequence ID" value="KAF5918267.1"/>
    <property type="molecule type" value="Genomic_DNA"/>
</dbReference>
<dbReference type="InterPro" id="IPR029155">
    <property type="entry name" value="SIPAR"/>
</dbReference>
<proteinExistence type="predicted"/>
<evidence type="ECO:0000313" key="3">
    <source>
        <dbReference type="EMBL" id="KAF5918267.1"/>
    </source>
</evidence>